<evidence type="ECO:0000256" key="4">
    <source>
        <dbReference type="ARBA" id="ARBA00022833"/>
    </source>
</evidence>
<dbReference type="InterPro" id="IPR000834">
    <property type="entry name" value="Peptidase_M14"/>
</dbReference>
<dbReference type="SUPFAM" id="SSF53187">
    <property type="entry name" value="Zn-dependent exopeptidases"/>
    <property type="match status" value="1"/>
</dbReference>
<dbReference type="Proteomes" id="UP000231426">
    <property type="component" value="Unassembled WGS sequence"/>
</dbReference>
<name>A0A2M6W632_9BACT</name>
<comment type="caution">
    <text evidence="7">The sequence shown here is derived from an EMBL/GenBank/DDBJ whole genome shotgun (WGS) entry which is preliminary data.</text>
</comment>
<sequence length="277" mass="31726">MNVRSYQIEVLNRLEPLKLKGFKVVSMGNVAFGTTKYPMRCVIAQGKIPAAHNVFISAGIHGDEPAGVYATLSFLENKIHDYLPYFNFVICPCLNPGGFEDNTMDNPQGINLNRNFLAANPAQEVELIKKFLMEHIRQYLFAIDMHEDDSYRPVDGFTVADSPREFYLYEVTPDKKLRLGHKILKRLENNGITVCKKKKIYYEINEEGLVWSPGLITDPNYIDKETLDGHLQRYTSHAMVTETPTCWSFDHRVQTQMAALESIMEEFKIRIKPTVLA</sequence>
<dbReference type="Pfam" id="PF24827">
    <property type="entry name" value="AstE_AspA_cat"/>
    <property type="match status" value="1"/>
</dbReference>
<comment type="similarity">
    <text evidence="5">Belongs to the peptidase M14 family.</text>
</comment>
<proteinExistence type="inferred from homology"/>
<keyword evidence="2" id="KW-0479">Metal-binding</keyword>
<feature type="domain" description="Peptidase M14" evidence="6">
    <location>
        <begin position="1"/>
        <end position="267"/>
    </location>
</feature>
<dbReference type="EMBL" id="PFBV01000004">
    <property type="protein sequence ID" value="PIT88241.1"/>
    <property type="molecule type" value="Genomic_DNA"/>
</dbReference>
<comment type="cofactor">
    <cofactor evidence="1">
        <name>Zn(2+)</name>
        <dbReference type="ChEBI" id="CHEBI:29105"/>
    </cofactor>
</comment>
<evidence type="ECO:0000256" key="5">
    <source>
        <dbReference type="PROSITE-ProRule" id="PRU01379"/>
    </source>
</evidence>
<reference evidence="8" key="1">
    <citation type="submission" date="2017-09" db="EMBL/GenBank/DDBJ databases">
        <title>Depth-based differentiation of microbial function through sediment-hosted aquifers and enrichment of novel symbionts in the deep terrestrial subsurface.</title>
        <authorList>
            <person name="Probst A.J."/>
            <person name="Ladd B."/>
            <person name="Jarett J.K."/>
            <person name="Geller-Mcgrath D.E."/>
            <person name="Sieber C.M.K."/>
            <person name="Emerson J.B."/>
            <person name="Anantharaman K."/>
            <person name="Thomas B.C."/>
            <person name="Malmstrom R."/>
            <person name="Stieglmeier M."/>
            <person name="Klingl A."/>
            <person name="Woyke T."/>
            <person name="Ryan C.M."/>
            <person name="Banfield J.F."/>
        </authorList>
    </citation>
    <scope>NUCLEOTIDE SEQUENCE [LARGE SCALE GENOMIC DNA]</scope>
</reference>
<keyword evidence="4" id="KW-0862">Zinc</keyword>
<organism evidence="7 8">
    <name type="scientific">Candidatus Magasanikbacteria bacterium CG10_big_fil_rev_8_21_14_0_10_36_32</name>
    <dbReference type="NCBI Taxonomy" id="1974646"/>
    <lineage>
        <taxon>Bacteria</taxon>
        <taxon>Candidatus Magasanikiibacteriota</taxon>
    </lineage>
</organism>
<evidence type="ECO:0000313" key="8">
    <source>
        <dbReference type="Proteomes" id="UP000231426"/>
    </source>
</evidence>
<evidence type="ECO:0000313" key="7">
    <source>
        <dbReference type="EMBL" id="PIT88241.1"/>
    </source>
</evidence>
<dbReference type="GO" id="GO:0008270">
    <property type="term" value="F:zinc ion binding"/>
    <property type="evidence" value="ECO:0007669"/>
    <property type="project" value="InterPro"/>
</dbReference>
<keyword evidence="3" id="KW-0378">Hydrolase</keyword>
<dbReference type="AlphaFoldDB" id="A0A2M6W632"/>
<gene>
    <name evidence="7" type="ORF">COU29_03165</name>
</gene>
<dbReference type="GO" id="GO:0016788">
    <property type="term" value="F:hydrolase activity, acting on ester bonds"/>
    <property type="evidence" value="ECO:0007669"/>
    <property type="project" value="InterPro"/>
</dbReference>
<evidence type="ECO:0000256" key="1">
    <source>
        <dbReference type="ARBA" id="ARBA00001947"/>
    </source>
</evidence>
<dbReference type="PROSITE" id="PS52035">
    <property type="entry name" value="PEPTIDASE_M14"/>
    <property type="match status" value="1"/>
</dbReference>
<dbReference type="Gene3D" id="3.40.630.10">
    <property type="entry name" value="Zn peptidases"/>
    <property type="match status" value="1"/>
</dbReference>
<protein>
    <recommendedName>
        <fullName evidence="6">Peptidase M14 domain-containing protein</fullName>
    </recommendedName>
</protein>
<dbReference type="GO" id="GO:0004181">
    <property type="term" value="F:metallocarboxypeptidase activity"/>
    <property type="evidence" value="ECO:0007669"/>
    <property type="project" value="InterPro"/>
</dbReference>
<dbReference type="CDD" id="cd06231">
    <property type="entry name" value="M14_REP34-like"/>
    <property type="match status" value="1"/>
</dbReference>
<dbReference type="GO" id="GO:0006508">
    <property type="term" value="P:proteolysis"/>
    <property type="evidence" value="ECO:0007669"/>
    <property type="project" value="InterPro"/>
</dbReference>
<dbReference type="InterPro" id="IPR055438">
    <property type="entry name" value="AstE_AspA_cat"/>
</dbReference>
<evidence type="ECO:0000256" key="2">
    <source>
        <dbReference type="ARBA" id="ARBA00022723"/>
    </source>
</evidence>
<evidence type="ECO:0000259" key="6">
    <source>
        <dbReference type="PROSITE" id="PS52035"/>
    </source>
</evidence>
<feature type="active site" description="Proton donor/acceptor" evidence="5">
    <location>
        <position position="242"/>
    </location>
</feature>
<accession>A0A2M6W632</accession>
<evidence type="ECO:0000256" key="3">
    <source>
        <dbReference type="ARBA" id="ARBA00022801"/>
    </source>
</evidence>